<evidence type="ECO:0000313" key="1">
    <source>
        <dbReference type="EMBL" id="GGF86761.1"/>
    </source>
</evidence>
<reference evidence="2" key="1">
    <citation type="journal article" date="2019" name="Int. J. Syst. Evol. Microbiol.">
        <title>The Global Catalogue of Microorganisms (GCM) 10K type strain sequencing project: providing services to taxonomists for standard genome sequencing and annotation.</title>
        <authorList>
            <consortium name="The Broad Institute Genomics Platform"/>
            <consortium name="The Broad Institute Genome Sequencing Center for Infectious Disease"/>
            <person name="Wu L."/>
            <person name="Ma J."/>
        </authorList>
    </citation>
    <scope>NUCLEOTIDE SEQUENCE [LARGE SCALE GENOMIC DNA]</scope>
    <source>
        <strain evidence="2">CGMCC 1.15420</strain>
    </source>
</reference>
<comment type="caution">
    <text evidence="1">The sequence shown here is derived from an EMBL/GenBank/DDBJ whole genome shotgun (WGS) entry which is preliminary data.</text>
</comment>
<dbReference type="EMBL" id="BMIW01000003">
    <property type="protein sequence ID" value="GGF86761.1"/>
    <property type="molecule type" value="Genomic_DNA"/>
</dbReference>
<keyword evidence="2" id="KW-1185">Reference proteome</keyword>
<dbReference type="Proteomes" id="UP000608420">
    <property type="component" value="Unassembled WGS sequence"/>
</dbReference>
<organism evidence="1 2">
    <name type="scientific">Paenibacillus aceti</name>
    <dbReference type="NCBI Taxonomy" id="1820010"/>
    <lineage>
        <taxon>Bacteria</taxon>
        <taxon>Bacillati</taxon>
        <taxon>Bacillota</taxon>
        <taxon>Bacilli</taxon>
        <taxon>Bacillales</taxon>
        <taxon>Paenibacillaceae</taxon>
        <taxon>Paenibacillus</taxon>
    </lineage>
</organism>
<evidence type="ECO:0000313" key="2">
    <source>
        <dbReference type="Proteomes" id="UP000608420"/>
    </source>
</evidence>
<name>A0ABQ1VPL0_9BACL</name>
<dbReference type="RefSeq" id="WP_120462543.1">
    <property type="nucleotide sequence ID" value="NZ_BMIW01000003.1"/>
</dbReference>
<gene>
    <name evidence="1" type="ORF">GCM10010913_05320</name>
</gene>
<proteinExistence type="predicted"/>
<sequence length="78" mass="9080">MINWKIYNQNNPPEVGKAFLVHRIDGSVFSAILLFDVKHAQLYWEQKDSITLINNVTHYAELNLPDPTEGFDWFTGEE</sequence>
<accession>A0ABQ1VPL0</accession>
<protein>
    <submittedName>
        <fullName evidence="1">Uncharacterized protein</fullName>
    </submittedName>
</protein>